<dbReference type="Pfam" id="PF17109">
    <property type="entry name" value="Goodbye"/>
    <property type="match status" value="1"/>
</dbReference>
<reference evidence="2" key="1">
    <citation type="submission" date="2019-10" db="EMBL/GenBank/DDBJ databases">
        <authorList>
            <consortium name="DOE Joint Genome Institute"/>
            <person name="Kuo A."/>
            <person name="Miyauchi S."/>
            <person name="Kiss E."/>
            <person name="Drula E."/>
            <person name="Kohler A."/>
            <person name="Sanchez-Garcia M."/>
            <person name="Andreopoulos B."/>
            <person name="Barry K.W."/>
            <person name="Bonito G."/>
            <person name="Buee M."/>
            <person name="Carver A."/>
            <person name="Chen C."/>
            <person name="Cichocki N."/>
            <person name="Clum A."/>
            <person name="Culley D."/>
            <person name="Crous P.W."/>
            <person name="Fauchery L."/>
            <person name="Girlanda M."/>
            <person name="Hayes R."/>
            <person name="Keri Z."/>
            <person name="LaButti K."/>
            <person name="Lipzen A."/>
            <person name="Lombard V."/>
            <person name="Magnuson J."/>
            <person name="Maillard F."/>
            <person name="Morin E."/>
            <person name="Murat C."/>
            <person name="Nolan M."/>
            <person name="Ohm R."/>
            <person name="Pangilinan J."/>
            <person name="Pereira M."/>
            <person name="Perotto S."/>
            <person name="Peter M."/>
            <person name="Riley R."/>
            <person name="Sitrit Y."/>
            <person name="Stielow B."/>
            <person name="Szollosi G."/>
            <person name="Zifcakova L."/>
            <person name="Stursova M."/>
            <person name="Spatafora J.W."/>
            <person name="Tedersoo L."/>
            <person name="Vaario L.-M."/>
            <person name="Yamada A."/>
            <person name="Yan M."/>
            <person name="Wang P."/>
            <person name="Xu J."/>
            <person name="Bruns T."/>
            <person name="Baldrian P."/>
            <person name="Vilgalys R."/>
            <person name="Henrissat B."/>
            <person name="Grigoriev I.V."/>
            <person name="Hibbett D."/>
            <person name="Nagy L.G."/>
            <person name="Martin F.M."/>
        </authorList>
    </citation>
    <scope>NUCLEOTIDE SEQUENCE</scope>
    <source>
        <strain evidence="2">Prilba</strain>
    </source>
</reference>
<accession>A0A9P5TET7</accession>
<evidence type="ECO:0000259" key="1">
    <source>
        <dbReference type="Pfam" id="PF17109"/>
    </source>
</evidence>
<dbReference type="InterPro" id="IPR031350">
    <property type="entry name" value="Goodbye_dom"/>
</dbReference>
<proteinExistence type="predicted"/>
<evidence type="ECO:0000313" key="3">
    <source>
        <dbReference type="Proteomes" id="UP000759537"/>
    </source>
</evidence>
<reference evidence="2" key="2">
    <citation type="journal article" date="2020" name="Nat. Commun.">
        <title>Large-scale genome sequencing of mycorrhizal fungi provides insights into the early evolution of symbiotic traits.</title>
        <authorList>
            <person name="Miyauchi S."/>
            <person name="Kiss E."/>
            <person name="Kuo A."/>
            <person name="Drula E."/>
            <person name="Kohler A."/>
            <person name="Sanchez-Garcia M."/>
            <person name="Morin E."/>
            <person name="Andreopoulos B."/>
            <person name="Barry K.W."/>
            <person name="Bonito G."/>
            <person name="Buee M."/>
            <person name="Carver A."/>
            <person name="Chen C."/>
            <person name="Cichocki N."/>
            <person name="Clum A."/>
            <person name="Culley D."/>
            <person name="Crous P.W."/>
            <person name="Fauchery L."/>
            <person name="Girlanda M."/>
            <person name="Hayes R.D."/>
            <person name="Keri Z."/>
            <person name="LaButti K."/>
            <person name="Lipzen A."/>
            <person name="Lombard V."/>
            <person name="Magnuson J."/>
            <person name="Maillard F."/>
            <person name="Murat C."/>
            <person name="Nolan M."/>
            <person name="Ohm R.A."/>
            <person name="Pangilinan J."/>
            <person name="Pereira M.F."/>
            <person name="Perotto S."/>
            <person name="Peter M."/>
            <person name="Pfister S."/>
            <person name="Riley R."/>
            <person name="Sitrit Y."/>
            <person name="Stielow J.B."/>
            <person name="Szollosi G."/>
            <person name="Zifcakova L."/>
            <person name="Stursova M."/>
            <person name="Spatafora J.W."/>
            <person name="Tedersoo L."/>
            <person name="Vaario L.M."/>
            <person name="Yamada A."/>
            <person name="Yan M."/>
            <person name="Wang P."/>
            <person name="Xu J."/>
            <person name="Bruns T."/>
            <person name="Baldrian P."/>
            <person name="Vilgalys R."/>
            <person name="Dunand C."/>
            <person name="Henrissat B."/>
            <person name="Grigoriev I.V."/>
            <person name="Hibbett D."/>
            <person name="Nagy L.G."/>
            <person name="Martin F.M."/>
        </authorList>
    </citation>
    <scope>NUCLEOTIDE SEQUENCE</scope>
    <source>
        <strain evidence="2">Prilba</strain>
    </source>
</reference>
<comment type="caution">
    <text evidence="2">The sequence shown here is derived from an EMBL/GenBank/DDBJ whole genome shotgun (WGS) entry which is preliminary data.</text>
</comment>
<dbReference type="Proteomes" id="UP000759537">
    <property type="component" value="Unassembled WGS sequence"/>
</dbReference>
<gene>
    <name evidence="2" type="ORF">DFH94DRAFT_841601</name>
</gene>
<dbReference type="OrthoDB" id="7464126at2759"/>
<sequence>MSHAHPTPASSPNFQLIFNNALKGYEKSTKNDLLAHPLAAQLQPCDSPSAILAVIHQQLQGLHQSQRGDERLRKWLNPTVNVLFAFSATLGEGVGLVFSPAKVIFAGVGVLLSAAMDVRTSQDTLIDIFERMENFFQRLEIYTELSPTPEMIDIIVKIMVEVLFILEIATKEIKQGRTKKYLKKLIGRTDMEDALKKLDTLTNEEARMATAQVLKATHTVDDRVRGVEDKVLDVDDKVTVVIDEGKEARVVIQQTANDMDKVKRS</sequence>
<evidence type="ECO:0000313" key="2">
    <source>
        <dbReference type="EMBL" id="KAF8487237.1"/>
    </source>
</evidence>
<feature type="domain" description="Fungal STAND N-terminal Goodbye" evidence="1">
    <location>
        <begin position="18"/>
        <end position="142"/>
    </location>
</feature>
<keyword evidence="3" id="KW-1185">Reference proteome</keyword>
<organism evidence="2 3">
    <name type="scientific">Russula ochroleuca</name>
    <dbReference type="NCBI Taxonomy" id="152965"/>
    <lineage>
        <taxon>Eukaryota</taxon>
        <taxon>Fungi</taxon>
        <taxon>Dikarya</taxon>
        <taxon>Basidiomycota</taxon>
        <taxon>Agaricomycotina</taxon>
        <taxon>Agaricomycetes</taxon>
        <taxon>Russulales</taxon>
        <taxon>Russulaceae</taxon>
        <taxon>Russula</taxon>
    </lineage>
</organism>
<name>A0A9P5TET7_9AGAM</name>
<dbReference type="EMBL" id="WHVB01000001">
    <property type="protein sequence ID" value="KAF8487237.1"/>
    <property type="molecule type" value="Genomic_DNA"/>
</dbReference>
<protein>
    <recommendedName>
        <fullName evidence="1">Fungal STAND N-terminal Goodbye domain-containing protein</fullName>
    </recommendedName>
</protein>
<dbReference type="AlphaFoldDB" id="A0A9P5TET7"/>